<keyword evidence="3" id="KW-1185">Reference proteome</keyword>
<dbReference type="Proteomes" id="UP000250235">
    <property type="component" value="Unassembled WGS sequence"/>
</dbReference>
<accession>A0A2Z7CAJ6</accession>
<name>A0A2Z7CAJ6_9LAMI</name>
<dbReference type="AlphaFoldDB" id="A0A2Z7CAJ6"/>
<sequence length="185" mass="20412">MFLVDWAVKMRIRPPEFETSICDAKYHVSLSTRSVLGKCVYLVTLAMSLFDLQDVCIAIGSLATLDLPMVVDLIGIYGLKGPYSCTRKLMDFSTDGNSSSRWPEQVRRGAAARGKRRGREVERSIRYPRMRASGESSTTKHRLLHASGSHPIPPPNDPKSCLSSYGINERLPLGTEIASGNLAVI</sequence>
<evidence type="ECO:0000256" key="1">
    <source>
        <dbReference type="SAM" id="MobiDB-lite"/>
    </source>
</evidence>
<protein>
    <submittedName>
        <fullName evidence="2">Plasma membrane ATPase 1-like</fullName>
    </submittedName>
</protein>
<proteinExistence type="predicted"/>
<evidence type="ECO:0000313" key="3">
    <source>
        <dbReference type="Proteomes" id="UP000250235"/>
    </source>
</evidence>
<dbReference type="EMBL" id="KQ999453">
    <property type="protein sequence ID" value="KZV41463.1"/>
    <property type="molecule type" value="Genomic_DNA"/>
</dbReference>
<feature type="region of interest" description="Disordered" evidence="1">
    <location>
        <begin position="100"/>
        <end position="159"/>
    </location>
</feature>
<reference evidence="2 3" key="1">
    <citation type="journal article" date="2015" name="Proc. Natl. Acad. Sci. U.S.A.">
        <title>The resurrection genome of Boea hygrometrica: A blueprint for survival of dehydration.</title>
        <authorList>
            <person name="Xiao L."/>
            <person name="Yang G."/>
            <person name="Zhang L."/>
            <person name="Yang X."/>
            <person name="Zhao S."/>
            <person name="Ji Z."/>
            <person name="Zhou Q."/>
            <person name="Hu M."/>
            <person name="Wang Y."/>
            <person name="Chen M."/>
            <person name="Xu Y."/>
            <person name="Jin H."/>
            <person name="Xiao X."/>
            <person name="Hu G."/>
            <person name="Bao F."/>
            <person name="Hu Y."/>
            <person name="Wan P."/>
            <person name="Li L."/>
            <person name="Deng X."/>
            <person name="Kuang T."/>
            <person name="Xiang C."/>
            <person name="Zhu J.K."/>
            <person name="Oliver M.J."/>
            <person name="He Y."/>
        </authorList>
    </citation>
    <scope>NUCLEOTIDE SEQUENCE [LARGE SCALE GENOMIC DNA]</scope>
    <source>
        <strain evidence="3">cv. XS01</strain>
    </source>
</reference>
<evidence type="ECO:0000313" key="2">
    <source>
        <dbReference type="EMBL" id="KZV41463.1"/>
    </source>
</evidence>
<organism evidence="2 3">
    <name type="scientific">Dorcoceras hygrometricum</name>
    <dbReference type="NCBI Taxonomy" id="472368"/>
    <lineage>
        <taxon>Eukaryota</taxon>
        <taxon>Viridiplantae</taxon>
        <taxon>Streptophyta</taxon>
        <taxon>Embryophyta</taxon>
        <taxon>Tracheophyta</taxon>
        <taxon>Spermatophyta</taxon>
        <taxon>Magnoliopsida</taxon>
        <taxon>eudicotyledons</taxon>
        <taxon>Gunneridae</taxon>
        <taxon>Pentapetalae</taxon>
        <taxon>asterids</taxon>
        <taxon>lamiids</taxon>
        <taxon>Lamiales</taxon>
        <taxon>Gesneriaceae</taxon>
        <taxon>Didymocarpoideae</taxon>
        <taxon>Trichosporeae</taxon>
        <taxon>Loxocarpinae</taxon>
        <taxon>Dorcoceras</taxon>
    </lineage>
</organism>
<gene>
    <name evidence="2" type="ORF">F511_26744</name>
</gene>